<evidence type="ECO:0000256" key="1">
    <source>
        <dbReference type="ARBA" id="ARBA00022801"/>
    </source>
</evidence>
<gene>
    <name evidence="2" type="ORF">SAMEA4029010_CIC11G00000004085</name>
</gene>
<dbReference type="GO" id="GO:0016787">
    <property type="term" value="F:hydrolase activity"/>
    <property type="evidence" value="ECO:0007669"/>
    <property type="project" value="UniProtKB-KW"/>
</dbReference>
<keyword evidence="3" id="KW-1185">Reference proteome</keyword>
<evidence type="ECO:0000313" key="3">
    <source>
        <dbReference type="Proteomes" id="UP000182334"/>
    </source>
</evidence>
<dbReference type="InterPro" id="IPR050300">
    <property type="entry name" value="GDXG_lipolytic_enzyme"/>
</dbReference>
<dbReference type="EMBL" id="LT635759">
    <property type="protein sequence ID" value="SGZ53377.1"/>
    <property type="molecule type" value="Genomic_DNA"/>
</dbReference>
<dbReference type="Proteomes" id="UP000182334">
    <property type="component" value="Chromosome IV"/>
</dbReference>
<dbReference type="PANTHER" id="PTHR48081:SF31">
    <property type="entry name" value="STERYL ACETYL HYDROLASE MUG81-RELATED"/>
    <property type="match status" value="1"/>
</dbReference>
<dbReference type="OrthoDB" id="2152029at2759"/>
<keyword evidence="1" id="KW-0378">Hydrolase</keyword>
<evidence type="ECO:0000313" key="2">
    <source>
        <dbReference type="EMBL" id="SGZ53377.1"/>
    </source>
</evidence>
<dbReference type="InterPro" id="IPR019436">
    <property type="entry name" value="Say1-like"/>
</dbReference>
<dbReference type="AlphaFoldDB" id="A0A1L0BPV8"/>
<proteinExistence type="predicted"/>
<sequence length="413" mass="47112">MGWKLIRHLLTLPPSLLWLVIQYFFGGLKYRRYRNSLRNALKLKIFSTALAVGVSNGKWVIPFSNSTLIRKIVPLQNPRLVKNIPGWGEQYDANSIWLVKQPDRKLTDPVIIYSHGGGYFIQTSPSQIVSLMSVYHLLDTDKQKKTSILFLDYKLASRGHTLPTQLYQLHDTYSKLVSEGSSNILLMGDSAGGHLSIAYTQYLKTLSKSPLVYPRQLLLISPWVKLHLLPSDFVKGNSWVDNEKYDMIHHSLVSNVYELKQIVGTEDLNSLVTSPGGKFPMLRSDWSDITTFSSPDCDIFLVLGEDESFRTDILRWAKFALDLPWDTVKYGDSERTFKTENYEFERRNIEGQANLSAYVEPLGVHDGFFFFEDSASATISKSLKAGKKPSITDLKEKDYFAMARLTRFLNETL</sequence>
<dbReference type="SUPFAM" id="SSF53474">
    <property type="entry name" value="alpha/beta-Hydrolases"/>
    <property type="match status" value="1"/>
</dbReference>
<reference evidence="2 3" key="1">
    <citation type="submission" date="2016-10" db="EMBL/GenBank/DDBJ databases">
        <authorList>
            <person name="de Groot N.N."/>
        </authorList>
    </citation>
    <scope>NUCLEOTIDE SEQUENCE [LARGE SCALE GENOMIC DNA]</scope>
    <source>
        <strain evidence="2 3">CBS 141442</strain>
    </source>
</reference>
<dbReference type="InterPro" id="IPR029058">
    <property type="entry name" value="AB_hydrolase_fold"/>
</dbReference>
<dbReference type="STRING" id="45354.A0A1L0BPV8"/>
<protein>
    <submittedName>
        <fullName evidence="2">CIC11C00000004085</fullName>
    </submittedName>
</protein>
<organism evidence="2 3">
    <name type="scientific">Sungouiella intermedia</name>
    <dbReference type="NCBI Taxonomy" id="45354"/>
    <lineage>
        <taxon>Eukaryota</taxon>
        <taxon>Fungi</taxon>
        <taxon>Dikarya</taxon>
        <taxon>Ascomycota</taxon>
        <taxon>Saccharomycotina</taxon>
        <taxon>Pichiomycetes</taxon>
        <taxon>Metschnikowiaceae</taxon>
        <taxon>Sungouiella</taxon>
    </lineage>
</organism>
<dbReference type="PANTHER" id="PTHR48081">
    <property type="entry name" value="AB HYDROLASE SUPERFAMILY PROTEIN C4A8.06C"/>
    <property type="match status" value="1"/>
</dbReference>
<dbReference type="Pfam" id="PF10340">
    <property type="entry name" value="Say1_Mug180"/>
    <property type="match status" value="1"/>
</dbReference>
<dbReference type="Gene3D" id="3.40.50.1820">
    <property type="entry name" value="alpha/beta hydrolase"/>
    <property type="match status" value="1"/>
</dbReference>
<accession>A0A1L0BPV8</accession>
<name>A0A1L0BPV8_9ASCO</name>